<keyword evidence="1" id="KW-1185">Reference proteome</keyword>
<dbReference type="Proteomes" id="UP001652740">
    <property type="component" value="Unplaced"/>
</dbReference>
<evidence type="ECO:0000313" key="1">
    <source>
        <dbReference type="Proteomes" id="UP001652740"/>
    </source>
</evidence>
<reference evidence="2" key="1">
    <citation type="submission" date="2025-08" db="UniProtKB">
        <authorList>
            <consortium name="RefSeq"/>
        </authorList>
    </citation>
    <scope>IDENTIFICATION</scope>
    <source>
        <tissue evidence="2">Whole larvae</tissue>
    </source>
</reference>
<name>A0ABM3MK84_GALME</name>
<protein>
    <submittedName>
        <fullName evidence="2">Uncharacterized protein LOC128200883</fullName>
    </submittedName>
</protein>
<dbReference type="RefSeq" id="XP_052751664.1">
    <property type="nucleotide sequence ID" value="XM_052895704.1"/>
</dbReference>
<dbReference type="GeneID" id="128200883"/>
<sequence>MGRISAARGVCGTGRGVRQQCGRGIDPPPPDVVCPTHSLPYRLLAVYANLILCFRNITEVCVESEARSAHAPEPRGNEARFLEVRRAARSTTALGYCPPSGDRFDSFLRGNRTKNQLRLR</sequence>
<organism evidence="1 2">
    <name type="scientific">Galleria mellonella</name>
    <name type="common">Greater wax moth</name>
    <dbReference type="NCBI Taxonomy" id="7137"/>
    <lineage>
        <taxon>Eukaryota</taxon>
        <taxon>Metazoa</taxon>
        <taxon>Ecdysozoa</taxon>
        <taxon>Arthropoda</taxon>
        <taxon>Hexapoda</taxon>
        <taxon>Insecta</taxon>
        <taxon>Pterygota</taxon>
        <taxon>Neoptera</taxon>
        <taxon>Endopterygota</taxon>
        <taxon>Lepidoptera</taxon>
        <taxon>Glossata</taxon>
        <taxon>Ditrysia</taxon>
        <taxon>Pyraloidea</taxon>
        <taxon>Pyralidae</taxon>
        <taxon>Galleriinae</taxon>
        <taxon>Galleria</taxon>
    </lineage>
</organism>
<accession>A0ABM3MK84</accession>
<gene>
    <name evidence="2" type="primary">LOC128200883</name>
</gene>
<evidence type="ECO:0000313" key="2">
    <source>
        <dbReference type="RefSeq" id="XP_052751664.1"/>
    </source>
</evidence>
<proteinExistence type="predicted"/>